<dbReference type="Gene3D" id="3.30.420.40">
    <property type="match status" value="1"/>
</dbReference>
<gene>
    <name evidence="2" type="ORF">BLL42_00340</name>
</gene>
<dbReference type="EMBL" id="CP017886">
    <property type="protein sequence ID" value="APC14262.1"/>
    <property type="molecule type" value="Genomic_DNA"/>
</dbReference>
<feature type="domain" description="Ppx/GppA phosphatase N-terminal" evidence="1">
    <location>
        <begin position="27"/>
        <end position="311"/>
    </location>
</feature>
<dbReference type="Proteomes" id="UP000182567">
    <property type="component" value="Chromosome"/>
</dbReference>
<evidence type="ECO:0000313" key="2">
    <source>
        <dbReference type="EMBL" id="APC14262.1"/>
    </source>
</evidence>
<protein>
    <submittedName>
        <fullName evidence="2">Phosphatase</fullName>
    </submittedName>
</protein>
<dbReference type="InterPro" id="IPR050273">
    <property type="entry name" value="GppA/Ppx_hydrolase"/>
</dbReference>
<name>A0A1J0EDZ0_9PSED</name>
<accession>A0A1J0EDZ0</accession>
<dbReference type="OrthoDB" id="9793035at2"/>
<dbReference type="Gene3D" id="3.30.420.150">
    <property type="entry name" value="Exopolyphosphatase. Domain 2"/>
    <property type="match status" value="1"/>
</dbReference>
<dbReference type="InterPro" id="IPR003695">
    <property type="entry name" value="Ppx_GppA_N"/>
</dbReference>
<proteinExistence type="predicted"/>
<dbReference type="PANTHER" id="PTHR30005:SF0">
    <property type="entry name" value="RETROGRADE REGULATION PROTEIN 2"/>
    <property type="match status" value="1"/>
</dbReference>
<dbReference type="CDD" id="cd24053">
    <property type="entry name" value="ASKHA_NBD_EcPPX-GppA-like"/>
    <property type="match status" value="1"/>
</dbReference>
<dbReference type="RefSeq" id="WP_071550185.1">
    <property type="nucleotide sequence ID" value="NZ_CP017886.1"/>
</dbReference>
<dbReference type="PANTHER" id="PTHR30005">
    <property type="entry name" value="EXOPOLYPHOSPHATASE"/>
    <property type="match status" value="1"/>
</dbReference>
<organism evidence="2 3">
    <name type="scientific">Pseudomonas frederiksbergensis</name>
    <dbReference type="NCBI Taxonomy" id="104087"/>
    <lineage>
        <taxon>Bacteria</taxon>
        <taxon>Pseudomonadati</taxon>
        <taxon>Pseudomonadota</taxon>
        <taxon>Gammaproteobacteria</taxon>
        <taxon>Pseudomonadales</taxon>
        <taxon>Pseudomonadaceae</taxon>
        <taxon>Pseudomonas</taxon>
    </lineage>
</organism>
<sequence>MKGDASLFAAIDLGSNAFRLMIGQSVKRNQQIVIQEVKTLREPVRLAEGFQGGALNELALDRGWQALARFGKKLRGFEAGRVRAVATSAVREADNAQLFLSSAERHLGFRIDVISGHEEAQLVYAGVAHTIPGTESKRLVVDIGGGSTELILGQGVHPLLTESIAIGSGTFGVRYFQGGGITAQALLEAERVATLQFEKVARRYRVLGWQQTIGSSGTARVLAKVLKANGLNDYGQSGITYGGLLRLSLRLLEVGHVKQLKLAGLPTHRLSALPGGLVVMLAAFKVFGISHMTPSEPGLRFGVLHGLMCKHQSPTVTSQKWVPEIARYRA</sequence>
<dbReference type="GeneID" id="46906646"/>
<dbReference type="GO" id="GO:0016462">
    <property type="term" value="F:pyrophosphatase activity"/>
    <property type="evidence" value="ECO:0007669"/>
    <property type="project" value="TreeGrafter"/>
</dbReference>
<reference evidence="3" key="1">
    <citation type="submission" date="2016-10" db="EMBL/GenBank/DDBJ databases">
        <title>Pseudomonas frederiksbergensis ERGS4:02 complete genome.</title>
        <authorList>
            <person name="Kumar R."/>
            <person name="Acharya V."/>
            <person name="Singh D."/>
        </authorList>
    </citation>
    <scope>NUCLEOTIDE SEQUENCE [LARGE SCALE GENOMIC DNA]</scope>
    <source>
        <strain evidence="3">ERGS4:02</strain>
    </source>
</reference>
<dbReference type="AlphaFoldDB" id="A0A1J0EDZ0"/>
<evidence type="ECO:0000313" key="3">
    <source>
        <dbReference type="Proteomes" id="UP000182567"/>
    </source>
</evidence>
<dbReference type="Pfam" id="PF02541">
    <property type="entry name" value="Ppx-GppA"/>
    <property type="match status" value="1"/>
</dbReference>
<evidence type="ECO:0000259" key="1">
    <source>
        <dbReference type="Pfam" id="PF02541"/>
    </source>
</evidence>
<dbReference type="InterPro" id="IPR043129">
    <property type="entry name" value="ATPase_NBD"/>
</dbReference>
<dbReference type="SUPFAM" id="SSF53067">
    <property type="entry name" value="Actin-like ATPase domain"/>
    <property type="match status" value="2"/>
</dbReference>